<keyword evidence="3" id="KW-1185">Reference proteome</keyword>
<accession>A0AAE3A566</accession>
<dbReference type="Pfam" id="PF07561">
    <property type="entry name" value="DUF1540"/>
    <property type="match status" value="2"/>
</dbReference>
<evidence type="ECO:0000313" key="2">
    <source>
        <dbReference type="EMBL" id="MCC2124769.1"/>
    </source>
</evidence>
<feature type="domain" description="DUF1540" evidence="1">
    <location>
        <begin position="63"/>
        <end position="101"/>
    </location>
</feature>
<organism evidence="2 3">
    <name type="scientific">Hominiventricola filiformis</name>
    <dbReference type="NCBI Taxonomy" id="2885352"/>
    <lineage>
        <taxon>Bacteria</taxon>
        <taxon>Bacillati</taxon>
        <taxon>Bacillota</taxon>
        <taxon>Clostridia</taxon>
        <taxon>Lachnospirales</taxon>
        <taxon>Lachnospiraceae</taxon>
        <taxon>Hominiventricola</taxon>
    </lineage>
</organism>
<dbReference type="AlphaFoldDB" id="A0AAE3A566"/>
<proteinExistence type="predicted"/>
<comment type="caution">
    <text evidence="2">The sequence shown here is derived from an EMBL/GenBank/DDBJ whole genome shotgun (WGS) entry which is preliminary data.</text>
</comment>
<dbReference type="RefSeq" id="WP_118768999.1">
    <property type="nucleotide sequence ID" value="NZ_JAJEPS010000001.1"/>
</dbReference>
<name>A0AAE3A566_9FIRM</name>
<evidence type="ECO:0000259" key="1">
    <source>
        <dbReference type="Pfam" id="PF07561"/>
    </source>
</evidence>
<sequence>MTRLDCSVVNCTYNKDDSCCKDNIHVGGKNAKVTDETSCESFRERKYDGASNADSIPSKPTEISCDAESCCYNHACKCAADQVRVSGSNACSCKNTECTTFDCKC</sequence>
<dbReference type="InterPro" id="IPR011437">
    <property type="entry name" value="DUF1540"/>
</dbReference>
<protein>
    <submittedName>
        <fullName evidence="2">DUF1540 domain-containing protein</fullName>
    </submittedName>
</protein>
<reference evidence="2 3" key="1">
    <citation type="submission" date="2021-10" db="EMBL/GenBank/DDBJ databases">
        <title>Anaerobic single-cell dispensing facilitates the cultivation of human gut bacteria.</title>
        <authorList>
            <person name="Afrizal A."/>
        </authorList>
    </citation>
    <scope>NUCLEOTIDE SEQUENCE [LARGE SCALE GENOMIC DNA]</scope>
    <source>
        <strain evidence="2 3">CLA-AA-H276</strain>
    </source>
</reference>
<dbReference type="EMBL" id="JAJEPS010000001">
    <property type="protein sequence ID" value="MCC2124769.1"/>
    <property type="molecule type" value="Genomic_DNA"/>
</dbReference>
<dbReference type="Proteomes" id="UP001198220">
    <property type="component" value="Unassembled WGS sequence"/>
</dbReference>
<feature type="domain" description="DUF1540" evidence="1">
    <location>
        <begin position="5"/>
        <end position="42"/>
    </location>
</feature>
<gene>
    <name evidence="2" type="ORF">LKD36_01090</name>
</gene>
<evidence type="ECO:0000313" key="3">
    <source>
        <dbReference type="Proteomes" id="UP001198220"/>
    </source>
</evidence>